<evidence type="ECO:0000313" key="2">
    <source>
        <dbReference type="EMBL" id="CAG8758107.1"/>
    </source>
</evidence>
<dbReference type="Proteomes" id="UP000789405">
    <property type="component" value="Unassembled WGS sequence"/>
</dbReference>
<evidence type="ECO:0000256" key="1">
    <source>
        <dbReference type="SAM" id="MobiDB-lite"/>
    </source>
</evidence>
<feature type="region of interest" description="Disordered" evidence="1">
    <location>
        <begin position="32"/>
        <end position="53"/>
    </location>
</feature>
<name>A0A9N9IZC1_9GLOM</name>
<accession>A0A9N9IZC1</accession>
<dbReference type="EMBL" id="CAJVPY010016653">
    <property type="protein sequence ID" value="CAG8758107.1"/>
    <property type="molecule type" value="Genomic_DNA"/>
</dbReference>
<evidence type="ECO:0000313" key="3">
    <source>
        <dbReference type="Proteomes" id="UP000789405"/>
    </source>
</evidence>
<dbReference type="AlphaFoldDB" id="A0A9N9IZC1"/>
<feature type="non-terminal residue" evidence="2">
    <location>
        <position position="523"/>
    </location>
</feature>
<reference evidence="2" key="1">
    <citation type="submission" date="2021-06" db="EMBL/GenBank/DDBJ databases">
        <authorList>
            <person name="Kallberg Y."/>
            <person name="Tangrot J."/>
            <person name="Rosling A."/>
        </authorList>
    </citation>
    <scope>NUCLEOTIDE SEQUENCE</scope>
    <source>
        <strain evidence="2">MA453B</strain>
    </source>
</reference>
<feature type="compositionally biased region" description="Basic and acidic residues" evidence="1">
    <location>
        <begin position="32"/>
        <end position="50"/>
    </location>
</feature>
<keyword evidence="3" id="KW-1185">Reference proteome</keyword>
<gene>
    <name evidence="2" type="ORF">DERYTH_LOCUS17541</name>
</gene>
<feature type="non-terminal residue" evidence="2">
    <location>
        <position position="1"/>
    </location>
</feature>
<proteinExistence type="predicted"/>
<organism evidence="2 3">
    <name type="scientific">Dentiscutata erythropus</name>
    <dbReference type="NCBI Taxonomy" id="1348616"/>
    <lineage>
        <taxon>Eukaryota</taxon>
        <taxon>Fungi</taxon>
        <taxon>Fungi incertae sedis</taxon>
        <taxon>Mucoromycota</taxon>
        <taxon>Glomeromycotina</taxon>
        <taxon>Glomeromycetes</taxon>
        <taxon>Diversisporales</taxon>
        <taxon>Gigasporaceae</taxon>
        <taxon>Dentiscutata</taxon>
    </lineage>
</organism>
<sequence length="523" mass="61183">NILHLIYESSDDGIEDKYGGIENNIEGKLGIEYEKNTEDKPGTEYEKETENEPDIELEEDINIKNIWSLGRMSRDSSKYVLHKTALSEKQRNKSSKRIGCLFLVNACNSKGSDNETIIKLISINLEHNYLLVPENTSFATSYQKLTTEIKELIENYVFCDIDVLTQVRLFYRLFPETTIHFEKECTKNPDWYIQSLIDPETNKLQDQTIEAIEVQFSTFMIDANPGLESQLAKLLGDHYADFIKKQLIIDFSESTKYLLRQLDPRKTTWTKAFTGRVFTARIISTQQSKSIKIVDNRLIKFEYDFHQIHFDELFEEIDHSLVVEIWEVQSIEHKSNVEQNSEKAYFYISLISRCWYKDKFMDAVVVDKLFLRRKSLEKNTPVQAIAKAIGHKQLIKETLLGLAYKCIEIVNYNDLNNLTILIETFKEWIHIHKEAQYSKQIIEQKLDNNQIVESDQGIKSNQDTKKNDQDIKTTQLDIQNPLKYIKKVCLSKKYIKSAIEKPKKHKYTSSRTSCQCKLMMTYE</sequence>
<protein>
    <submittedName>
        <fullName evidence="2">28213_t:CDS:1</fullName>
    </submittedName>
</protein>
<comment type="caution">
    <text evidence="2">The sequence shown here is derived from an EMBL/GenBank/DDBJ whole genome shotgun (WGS) entry which is preliminary data.</text>
</comment>
<dbReference type="OrthoDB" id="2371117at2759"/>